<feature type="compositionally biased region" description="Basic and acidic residues" evidence="3">
    <location>
        <begin position="1389"/>
        <end position="1398"/>
    </location>
</feature>
<evidence type="ECO:0000256" key="3">
    <source>
        <dbReference type="SAM" id="MobiDB-lite"/>
    </source>
</evidence>
<evidence type="ECO:0000313" key="7">
    <source>
        <dbReference type="EMBL" id="SPC88636.1"/>
    </source>
</evidence>
<name>A0A2N9FCL7_FAGSY</name>
<protein>
    <recommendedName>
        <fullName evidence="8">Cleavage/polyadenylation specificity factor A subunit N-terminal domain-containing protein</fullName>
    </recommendedName>
</protein>
<feature type="domain" description="RSE1/DDB1/CPSF1 first beta-propeller" evidence="5">
    <location>
        <begin position="38"/>
        <end position="411"/>
    </location>
</feature>
<proteinExistence type="predicted"/>
<dbReference type="Pfam" id="PF10433">
    <property type="entry name" value="Beta-prop_RSE1_1st"/>
    <property type="match status" value="1"/>
</dbReference>
<comment type="subcellular location">
    <subcellularLocation>
        <location evidence="1">Nucleus</location>
    </subcellularLocation>
</comment>
<dbReference type="Pfam" id="PF03178">
    <property type="entry name" value="CPSF_A"/>
    <property type="match status" value="1"/>
</dbReference>
<keyword evidence="2" id="KW-0539">Nucleus</keyword>
<gene>
    <name evidence="7" type="ORF">FSB_LOCUS16518</name>
</gene>
<organism evidence="7">
    <name type="scientific">Fagus sylvatica</name>
    <name type="common">Beechnut</name>
    <dbReference type="NCBI Taxonomy" id="28930"/>
    <lineage>
        <taxon>Eukaryota</taxon>
        <taxon>Viridiplantae</taxon>
        <taxon>Streptophyta</taxon>
        <taxon>Embryophyta</taxon>
        <taxon>Tracheophyta</taxon>
        <taxon>Spermatophyta</taxon>
        <taxon>Magnoliopsida</taxon>
        <taxon>eudicotyledons</taxon>
        <taxon>Gunneridae</taxon>
        <taxon>Pentapetalae</taxon>
        <taxon>rosids</taxon>
        <taxon>fabids</taxon>
        <taxon>Fagales</taxon>
        <taxon>Fagaceae</taxon>
        <taxon>Fagus</taxon>
    </lineage>
</organism>
<feature type="region of interest" description="Disordered" evidence="3">
    <location>
        <begin position="1321"/>
        <end position="1345"/>
    </location>
</feature>
<dbReference type="InterPro" id="IPR015943">
    <property type="entry name" value="WD40/YVTN_repeat-like_dom_sf"/>
</dbReference>
<dbReference type="Pfam" id="PF23726">
    <property type="entry name" value="Beta-prop_RSE1_2nd"/>
    <property type="match status" value="1"/>
</dbReference>
<dbReference type="InterPro" id="IPR050358">
    <property type="entry name" value="RSE1/DDB1/CFT1"/>
</dbReference>
<dbReference type="GO" id="GO:0003676">
    <property type="term" value="F:nucleic acid binding"/>
    <property type="evidence" value="ECO:0007669"/>
    <property type="project" value="InterPro"/>
</dbReference>
<feature type="domain" description="RSE1/DDB1/CPSF1 C-terminal" evidence="4">
    <location>
        <begin position="1018"/>
        <end position="1174"/>
    </location>
</feature>
<dbReference type="InterPro" id="IPR004871">
    <property type="entry name" value="RSE1/DDB1/CPSF1_C"/>
</dbReference>
<dbReference type="EMBL" id="OIVN01001007">
    <property type="protein sequence ID" value="SPC88636.1"/>
    <property type="molecule type" value="Genomic_DNA"/>
</dbReference>
<evidence type="ECO:0000259" key="5">
    <source>
        <dbReference type="Pfam" id="PF10433"/>
    </source>
</evidence>
<evidence type="ECO:0000256" key="2">
    <source>
        <dbReference type="ARBA" id="ARBA00023242"/>
    </source>
</evidence>
<evidence type="ECO:0000259" key="6">
    <source>
        <dbReference type="Pfam" id="PF23726"/>
    </source>
</evidence>
<dbReference type="InterPro" id="IPR058543">
    <property type="entry name" value="Beta-prop_RSE1/DDB1/CPSF1_2nd"/>
</dbReference>
<reference evidence="7" key="1">
    <citation type="submission" date="2018-02" db="EMBL/GenBank/DDBJ databases">
        <authorList>
            <person name="Cohen D.B."/>
            <person name="Kent A.D."/>
        </authorList>
    </citation>
    <scope>NUCLEOTIDE SEQUENCE</scope>
</reference>
<evidence type="ECO:0008006" key="8">
    <source>
        <dbReference type="Google" id="ProtNLM"/>
    </source>
</evidence>
<dbReference type="GO" id="GO:0005634">
    <property type="term" value="C:nucleus"/>
    <property type="evidence" value="ECO:0007669"/>
    <property type="project" value="UniProtKB-SubCell"/>
</dbReference>
<accession>A0A2N9FCL7</accession>
<dbReference type="Gene3D" id="2.130.10.10">
    <property type="entry name" value="YVTN repeat-like/Quinoprotein amine dehydrogenase"/>
    <property type="match status" value="3"/>
</dbReference>
<feature type="domain" description="RSE1/DDB1/CPSF1 second beta-propeller" evidence="6">
    <location>
        <begin position="464"/>
        <end position="837"/>
    </location>
</feature>
<dbReference type="InterPro" id="IPR018846">
    <property type="entry name" value="Beta-prop_RSE1/DDB1/CPSF1_1st"/>
</dbReference>
<feature type="region of interest" description="Disordered" evidence="3">
    <location>
        <begin position="1"/>
        <end position="21"/>
    </location>
</feature>
<feature type="compositionally biased region" description="Low complexity" evidence="3">
    <location>
        <begin position="10"/>
        <end position="21"/>
    </location>
</feature>
<sequence length="1676" mass="185995">MAVSEEECSSAKSRSSSSSTTSTTTHYLAKCVLRGSVVLQVLYGHIRSPAFLDVVFAKETSIELVIIGEDGIAQSVCEQPVFGTIKDIAILPWNEKFHARNPQMLGKDLLIVISDSGKLSFLTFCNEMHRFFPVTHVPLSNPGNSRHQLGRMLAVDSNGCFIAASAYEGRLALFSVSTTDGSNIIDERLIYPPENEGDASIAKSIQKNIIHGTIWSMCFISQDSSQPSKEHNPVLAILLNRVGDALLMDLRDAHNPCCVYRTSLNFLPNAVDEHAFVEESCRVHDVDDEGLFNVAACALLELRDYDPMCIDGDSSNVTSTSKHVCSWSWEPENHKNPRMIFCVDTGEIFMIEIFFDSDGLKVNLSECLYKGLPCKALLWVHGGYLAALVEMGDGMVLTLSNGRLHYTSPIQNIAPILDMSVVDSHDEKHDQMFACCGVAPEGSLRIIRSGISVEKLLRTAPIYQGITGTWTVRMKVIESYHSFLVLSFVEETRVLSVGLSFTDVTDSVGFQPDVCTLACGLVSDGLLVQIHQNAVRLCSPTKVAHFDGIPLSSPVCTSWFPDNTSISLGAVGHNMIVVSTSSPCFLLVLGVRLLSAYHYEIYEMQRLRLQNEISCISIPQKPFEQKQSSSSIHLVNNSTFPFGVDIGRTFVIGTHRPSVEMFSFIPDKGLRVLASGTISLTNTMGTAISGCIPQDVRLILVDRLYILTGLRNGMLLRFEWPDASKMSSTESPRFQPISSSLVNIGTALSGIRVPTSYSPQFSEANIFEKTNDLPINLQLIAIRRIGITPVFLVPLSDSLDADLIALSDRPWLLHTARHSLSYTSISFEPSTHVTPVEMVHSKRLNVQKFHLGGTPRKVLYHSESRLLLVMRTELSNDMCSSDISCVDPLSGSVLSSFKLEPGETAKSMELVRVGSEQVLVVGTSLSSGPAIMPSGEAESTKGRLIVLCLEHVQNSDSGSITFCSKAGSASQRTSPFREIVGYATEQLSSSSLCSSPDDTSCDGVKLEETEAWQLRSAYSITWPGMVLAICPYLDRYFLASAGNTFYICGFPSDNPQRMKRFAYGRTRFMITSMTSYFTRIAVGDCRDGILFYSYHEDSKKVEQLYCDPSQRLVADCILMDVDTAVVSDRKGSIAVLSCSDRLENNASPESNLTLSSAYYMGEIAMSIRKPTQMPADFLQHSTNPIKTSVPPPIPTTKPPTIIPTETPSALQNLSIANTSTRSLLAKPPTVGSRLSFLIDAKFFTLVFDGGRKDPYHIIEHCGNFLGSIWVSVKGLRRLIEVWDKLCRLPEQSEGYFQLFRDDYRTLELCCMKNKGGRFVEPSDYHSGSQQGHIRIPEGRKSPLPWDPNATTIEPIQPKPTLQRSVVEPVGIWGQPSFYSCLALHDDVGEASGEHHEASSDPSATPHLSPKMRLQLIGKSKDRWSPRSPTPVALRVSMLHHAHTGDDGYPSTSTSVGQASTLPVVLFSDEETTEALHLNCEPLQCVAATQKVGETFEVEAERSKWLDNQYRRFNQMDLRLVRSIWSNQFVGWEAVNGVNTAGGILLMWDKRVFDKISLGAKVLGQDEDKICWKASTTKDFEVDGESMDHLFFHCALAREIWTMVFSLFGMHWVMLRRIVDVLACWKGRLGRHKNRIIWDTIPHCVMWCVWRERNARTFEDCEWNILDLKDFIAPNLI</sequence>
<dbReference type="PANTHER" id="PTHR10644">
    <property type="entry name" value="DNA REPAIR/RNA PROCESSING CPSF FAMILY"/>
    <property type="match status" value="1"/>
</dbReference>
<evidence type="ECO:0000256" key="1">
    <source>
        <dbReference type="ARBA" id="ARBA00004123"/>
    </source>
</evidence>
<feature type="region of interest" description="Disordered" evidence="3">
    <location>
        <begin position="1389"/>
        <end position="1409"/>
    </location>
</feature>
<evidence type="ECO:0000259" key="4">
    <source>
        <dbReference type="Pfam" id="PF03178"/>
    </source>
</evidence>